<feature type="region of interest" description="Disordered" evidence="1">
    <location>
        <begin position="249"/>
        <end position="288"/>
    </location>
</feature>
<keyword evidence="3" id="KW-1185">Reference proteome</keyword>
<proteinExistence type="predicted"/>
<feature type="compositionally biased region" description="Basic and acidic residues" evidence="1">
    <location>
        <begin position="273"/>
        <end position="286"/>
    </location>
</feature>
<evidence type="ECO:0000313" key="3">
    <source>
        <dbReference type="Proteomes" id="UP000734854"/>
    </source>
</evidence>
<name>A0A8J5FRT1_ZINOF</name>
<organism evidence="2 3">
    <name type="scientific">Zingiber officinale</name>
    <name type="common">Ginger</name>
    <name type="synonym">Amomum zingiber</name>
    <dbReference type="NCBI Taxonomy" id="94328"/>
    <lineage>
        <taxon>Eukaryota</taxon>
        <taxon>Viridiplantae</taxon>
        <taxon>Streptophyta</taxon>
        <taxon>Embryophyta</taxon>
        <taxon>Tracheophyta</taxon>
        <taxon>Spermatophyta</taxon>
        <taxon>Magnoliopsida</taxon>
        <taxon>Liliopsida</taxon>
        <taxon>Zingiberales</taxon>
        <taxon>Zingiberaceae</taxon>
        <taxon>Zingiber</taxon>
    </lineage>
</organism>
<evidence type="ECO:0000256" key="1">
    <source>
        <dbReference type="SAM" id="MobiDB-lite"/>
    </source>
</evidence>
<reference evidence="2 3" key="1">
    <citation type="submission" date="2020-08" db="EMBL/GenBank/DDBJ databases">
        <title>Plant Genome Project.</title>
        <authorList>
            <person name="Zhang R.-G."/>
        </authorList>
    </citation>
    <scope>NUCLEOTIDE SEQUENCE [LARGE SCALE GENOMIC DNA]</scope>
    <source>
        <tissue evidence="2">Rhizome</tissue>
    </source>
</reference>
<accession>A0A8J5FRT1</accession>
<sequence length="568" mass="62005">MDAEAVLPPPPQPRSPPRIPDLCGRQRLQAHLHLLRGQIAFLEVRNPFLSLPPILPVTMPMPRCAIRLNAGWFASTYQLAALEASVAGTRNTGATDTPVDVFVRVQNVPKCAFAPECLCCISYCVCKQRLKPSKAGRPLPVRSRLDRGVPSLADRGLPTVRRDSRLRRRSCLTAAISCSAEPAAGALADRKLRQNVACRTMASSGEIRSRKRQISSCTASAQRPQIHRPPCRSRTPAIYAGVHSSVIPQQSHAANSTSSPPAIGIPDMKKKRGREETGQESTDLRERKRRGSKCYLLGSGDTSSRSPPAAIAGDNFDSSSCGGDTSISRLRDLLILSWILRLLFSRFFFLFFFSLAATEAWRRLHLPLPHALHTLSPLPPPPSTPPSSLPESGLTDYLIADHAFPFLMPPPLADTNVVVSRPASSLLCLLLTSPHLLPRCWRQIFAYCLLSSSSSSPVTLLSSPPPATDLTSALSSPYYGKMHCHAPSPRAITIALLCSTSQSPLAFGALVVVHLFYTLALKAIRPLSHHFHAATLPIQLSLQLTLCSKRHPFSLTEIHIHICTHPFL</sequence>
<feature type="region of interest" description="Disordered" evidence="1">
    <location>
        <begin position="203"/>
        <end position="235"/>
    </location>
</feature>
<dbReference type="Proteomes" id="UP000734854">
    <property type="component" value="Unassembled WGS sequence"/>
</dbReference>
<gene>
    <name evidence="2" type="ORF">ZIOFF_051849</name>
</gene>
<dbReference type="EMBL" id="JACMSC010000014">
    <property type="protein sequence ID" value="KAG6490551.1"/>
    <property type="molecule type" value="Genomic_DNA"/>
</dbReference>
<feature type="compositionally biased region" description="Polar residues" evidence="1">
    <location>
        <begin position="214"/>
        <end position="223"/>
    </location>
</feature>
<evidence type="ECO:0000313" key="2">
    <source>
        <dbReference type="EMBL" id="KAG6490551.1"/>
    </source>
</evidence>
<protein>
    <submittedName>
        <fullName evidence="2">Uncharacterized protein</fullName>
    </submittedName>
</protein>
<comment type="caution">
    <text evidence="2">The sequence shown here is derived from an EMBL/GenBank/DDBJ whole genome shotgun (WGS) entry which is preliminary data.</text>
</comment>
<feature type="compositionally biased region" description="Polar residues" evidence="1">
    <location>
        <begin position="249"/>
        <end position="260"/>
    </location>
</feature>
<dbReference type="AlphaFoldDB" id="A0A8J5FRT1"/>